<evidence type="ECO:0000256" key="5">
    <source>
        <dbReference type="ARBA" id="ARBA00023136"/>
    </source>
</evidence>
<feature type="domain" description="ComEC/Rec2-related protein" evidence="7">
    <location>
        <begin position="235"/>
        <end position="504"/>
    </location>
</feature>
<feature type="transmembrane region" description="Helical" evidence="6">
    <location>
        <begin position="289"/>
        <end position="306"/>
    </location>
</feature>
<dbReference type="OrthoDB" id="9761531at2"/>
<reference evidence="9 10" key="1">
    <citation type="submission" date="2019-04" db="EMBL/GenBank/DDBJ databases">
        <authorList>
            <person name="Liu A."/>
        </authorList>
    </citation>
    <scope>NUCLEOTIDE SEQUENCE [LARGE SCALE GENOMIC DNA]</scope>
    <source>
        <strain evidence="9 10">RZ03</strain>
    </source>
</reference>
<keyword evidence="3 6" id="KW-0812">Transmembrane</keyword>
<dbReference type="InterPro" id="IPR025405">
    <property type="entry name" value="DUF4131"/>
</dbReference>
<dbReference type="PANTHER" id="PTHR30619">
    <property type="entry name" value="DNA INTERNALIZATION/COMPETENCE PROTEIN COMEC/REC2"/>
    <property type="match status" value="1"/>
</dbReference>
<feature type="transmembrane region" description="Helical" evidence="6">
    <location>
        <begin position="417"/>
        <end position="444"/>
    </location>
</feature>
<evidence type="ECO:0000256" key="2">
    <source>
        <dbReference type="ARBA" id="ARBA00022475"/>
    </source>
</evidence>
<feature type="transmembrane region" description="Helical" evidence="6">
    <location>
        <begin position="255"/>
        <end position="277"/>
    </location>
</feature>
<evidence type="ECO:0000256" key="3">
    <source>
        <dbReference type="ARBA" id="ARBA00022692"/>
    </source>
</evidence>
<dbReference type="Proteomes" id="UP000307602">
    <property type="component" value="Unassembled WGS sequence"/>
</dbReference>
<dbReference type="InterPro" id="IPR052159">
    <property type="entry name" value="Competence_DNA_uptake"/>
</dbReference>
<feature type="transmembrane region" description="Helical" evidence="6">
    <location>
        <begin position="360"/>
        <end position="376"/>
    </location>
</feature>
<feature type="transmembrane region" description="Helical" evidence="6">
    <location>
        <begin position="29"/>
        <end position="48"/>
    </location>
</feature>
<feature type="transmembrane region" description="Helical" evidence="6">
    <location>
        <begin position="335"/>
        <end position="354"/>
    </location>
</feature>
<feature type="transmembrane region" description="Helical" evidence="6">
    <location>
        <begin position="509"/>
        <end position="529"/>
    </location>
</feature>
<feature type="transmembrane region" description="Helical" evidence="6">
    <location>
        <begin position="388"/>
        <end position="411"/>
    </location>
</feature>
<evidence type="ECO:0000313" key="10">
    <source>
        <dbReference type="Proteomes" id="UP000307602"/>
    </source>
</evidence>
<evidence type="ECO:0000256" key="1">
    <source>
        <dbReference type="ARBA" id="ARBA00004651"/>
    </source>
</evidence>
<feature type="transmembrane region" description="Helical" evidence="6">
    <location>
        <begin position="60"/>
        <end position="78"/>
    </location>
</feature>
<feature type="domain" description="DUF4131" evidence="8">
    <location>
        <begin position="27"/>
        <end position="190"/>
    </location>
</feature>
<organism evidence="9 10">
    <name type="scientific">Flavivirga rizhaonensis</name>
    <dbReference type="NCBI Taxonomy" id="2559571"/>
    <lineage>
        <taxon>Bacteria</taxon>
        <taxon>Pseudomonadati</taxon>
        <taxon>Bacteroidota</taxon>
        <taxon>Flavobacteriia</taxon>
        <taxon>Flavobacteriales</taxon>
        <taxon>Flavobacteriaceae</taxon>
        <taxon>Flavivirga</taxon>
    </lineage>
</organism>
<keyword evidence="5 6" id="KW-0472">Membrane</keyword>
<keyword evidence="2" id="KW-1003">Cell membrane</keyword>
<dbReference type="EMBL" id="SRSO01000008">
    <property type="protein sequence ID" value="TGV03116.1"/>
    <property type="molecule type" value="Genomic_DNA"/>
</dbReference>
<evidence type="ECO:0000256" key="6">
    <source>
        <dbReference type="SAM" id="Phobius"/>
    </source>
</evidence>
<evidence type="ECO:0000259" key="7">
    <source>
        <dbReference type="Pfam" id="PF03772"/>
    </source>
</evidence>
<dbReference type="NCBIfam" id="TIGR00360">
    <property type="entry name" value="ComEC_N-term"/>
    <property type="match status" value="1"/>
</dbReference>
<name>A0A4S1DY30_9FLAO</name>
<gene>
    <name evidence="9" type="ORF">EM932_07315</name>
</gene>
<sequence>MQLMNFTIIKLTICLVIGIAIGYSFSIPLHLSLCITAWFLAILSVFYFTIKKKMAKTNWFGLLSFLTMVGIGVLTVNFHNEKNFSNHYTNQISIENDTIKMVTFRIRDVLKSDNFYDKYVIDLIEIDGKKVSGRSLINIQKDSSQTALKVDDIFISKIVFKSLNQPLNPYQFNYKNYLKNKYIYHQIFSSNQSLLQVSSNTHTLFGFADNIREYINSKLKSYHFKPDELAIINALLLGQRQTISKTVYSNYTNAGAIHILAVSGLHVGIILIILGLILKPIESFKHGKLVKTILLVVLLWCFAFIAGLSASVTRAVTMFSIITIATNLKRPTNIYNTLAISIFILLLFKPMFLFDVGFQLSYLAVFAIVTVDPLIYKRWKPKYRIIDFYWHTFTVTLSAQLGVIPISLYYFHQFPGLFFISNLVIIPFLGFILGLGILIILLAILGILPEVLANAYSRMIGIMNDFIAWVSRQDFFLLEDIAFNLLYVIASYLVIISLIRLLKKWCYSNFKYLLITVIIFQSVAIYSNYNKPTNEFIVFHKNKHSLIGNTTGNSFLVASDSDSLSQAANNIIKNYTIGYHINDVKKDFLQSIYLLKHKKLLIIDSLGIYNIKSFEPDYLLLRQSPKINLNRLIDSIKPKYIIADGSNYKSYMKNWETICKKRTLPFHQTSEKGAFIIEYNK</sequence>
<feature type="transmembrane region" description="Helical" evidence="6">
    <location>
        <begin position="481"/>
        <end position="502"/>
    </location>
</feature>
<dbReference type="GO" id="GO:0005886">
    <property type="term" value="C:plasma membrane"/>
    <property type="evidence" value="ECO:0007669"/>
    <property type="project" value="UniProtKB-SubCell"/>
</dbReference>
<dbReference type="Pfam" id="PF03772">
    <property type="entry name" value="Competence"/>
    <property type="match status" value="1"/>
</dbReference>
<proteinExistence type="predicted"/>
<comment type="subcellular location">
    <subcellularLocation>
        <location evidence="1">Cell membrane</location>
        <topology evidence="1">Multi-pass membrane protein</topology>
    </subcellularLocation>
</comment>
<evidence type="ECO:0000256" key="4">
    <source>
        <dbReference type="ARBA" id="ARBA00022989"/>
    </source>
</evidence>
<evidence type="ECO:0000259" key="8">
    <source>
        <dbReference type="Pfam" id="PF13567"/>
    </source>
</evidence>
<keyword evidence="4 6" id="KW-1133">Transmembrane helix</keyword>
<keyword evidence="10" id="KW-1185">Reference proteome</keyword>
<evidence type="ECO:0000313" key="9">
    <source>
        <dbReference type="EMBL" id="TGV03116.1"/>
    </source>
</evidence>
<dbReference type="PANTHER" id="PTHR30619:SF1">
    <property type="entry name" value="RECOMBINATION PROTEIN 2"/>
    <property type="match status" value="1"/>
</dbReference>
<dbReference type="AlphaFoldDB" id="A0A4S1DY30"/>
<accession>A0A4S1DY30</accession>
<dbReference type="InterPro" id="IPR004477">
    <property type="entry name" value="ComEC_N"/>
</dbReference>
<protein>
    <submittedName>
        <fullName evidence="9">ComEC family competence protein</fullName>
    </submittedName>
</protein>
<dbReference type="Pfam" id="PF13567">
    <property type="entry name" value="DUF4131"/>
    <property type="match status" value="1"/>
</dbReference>
<comment type="caution">
    <text evidence="9">The sequence shown here is derived from an EMBL/GenBank/DDBJ whole genome shotgun (WGS) entry which is preliminary data.</text>
</comment>